<organism evidence="2">
    <name type="scientific">Heterosigma akashiwo</name>
    <name type="common">Chromophytic alga</name>
    <name type="synonym">Heterosigma carterae</name>
    <dbReference type="NCBI Taxonomy" id="2829"/>
    <lineage>
        <taxon>Eukaryota</taxon>
        <taxon>Sar</taxon>
        <taxon>Stramenopiles</taxon>
        <taxon>Ochrophyta</taxon>
        <taxon>Raphidophyceae</taxon>
        <taxon>Chattonellales</taxon>
        <taxon>Chattonellaceae</taxon>
        <taxon>Heterosigma</taxon>
    </lineage>
</organism>
<feature type="compositionally biased region" description="Polar residues" evidence="1">
    <location>
        <begin position="234"/>
        <end position="261"/>
    </location>
</feature>
<evidence type="ECO:0000256" key="1">
    <source>
        <dbReference type="SAM" id="MobiDB-lite"/>
    </source>
</evidence>
<dbReference type="EMBL" id="HBIU01003007">
    <property type="protein sequence ID" value="CAE0622101.1"/>
    <property type="molecule type" value="Transcribed_RNA"/>
</dbReference>
<feature type="region of interest" description="Disordered" evidence="1">
    <location>
        <begin position="234"/>
        <end position="262"/>
    </location>
</feature>
<feature type="compositionally biased region" description="Basic and acidic residues" evidence="1">
    <location>
        <begin position="300"/>
        <end position="310"/>
    </location>
</feature>
<sequence>MRRENMHESFPAHSKLSSKTDCNILSSTHSRQYNCCQMFASSFDCTKRLTGILPCPLESRREAAPVVGLLVKVVGDKGHGQTSCSAGDYFCLGKVTKQFPDATSQLHEECNCALMKNSQNASLPEDHPFHVPPPACKEKECGSYYCMSQEGKVPLRQIPIQASENAQSSTRTVILLHRLPQLPVLHKAPVSTLAPPHCSSHQGGAHVPRPYHCESIRGQEIFPKSLKKDYSQKMQKNKSSNWDKLPSTTTNKNTAALFSDNTHGRKKHQKYWCSADQKKFHQGKRKLGYCESSQRKKRNQKESNWDRLPEEQTTNTVAPYHASTGNSGNFLQSKFVQSKFSHQQNKNDGGVLCVKKPQQLSDRHGSVLHRPISSGEFHWQHHWYQTQRGSSRWPNRNLKKKNY</sequence>
<dbReference type="AlphaFoldDB" id="A0A7S3XLI8"/>
<name>A0A7S3XLI8_HETAK</name>
<gene>
    <name evidence="2" type="ORF">HAKA00212_LOCUS1078</name>
</gene>
<accession>A0A7S3XLI8</accession>
<reference evidence="2" key="1">
    <citation type="submission" date="2021-01" db="EMBL/GenBank/DDBJ databases">
        <authorList>
            <person name="Corre E."/>
            <person name="Pelletier E."/>
            <person name="Niang G."/>
            <person name="Scheremetjew M."/>
            <person name="Finn R."/>
            <person name="Kale V."/>
            <person name="Holt S."/>
            <person name="Cochrane G."/>
            <person name="Meng A."/>
            <person name="Brown T."/>
            <person name="Cohen L."/>
        </authorList>
    </citation>
    <scope>NUCLEOTIDE SEQUENCE</scope>
    <source>
        <strain evidence="2">CCMP3107</strain>
    </source>
</reference>
<feature type="region of interest" description="Disordered" evidence="1">
    <location>
        <begin position="284"/>
        <end position="325"/>
    </location>
</feature>
<evidence type="ECO:0000313" key="2">
    <source>
        <dbReference type="EMBL" id="CAE0622101.1"/>
    </source>
</evidence>
<protein>
    <submittedName>
        <fullName evidence="2">Uncharacterized protein</fullName>
    </submittedName>
</protein>
<feature type="compositionally biased region" description="Polar residues" evidence="1">
    <location>
        <begin position="311"/>
        <end position="325"/>
    </location>
</feature>
<proteinExistence type="predicted"/>